<keyword evidence="2" id="KW-0723">Serine/threonine-protein kinase</keyword>
<dbReference type="GO" id="GO:0005524">
    <property type="term" value="F:ATP binding"/>
    <property type="evidence" value="ECO:0007669"/>
    <property type="project" value="UniProtKB-UniRule"/>
</dbReference>
<dbReference type="PROSITE" id="PS50011">
    <property type="entry name" value="PROTEIN_KINASE_DOM"/>
    <property type="match status" value="1"/>
</dbReference>
<evidence type="ECO:0000256" key="7">
    <source>
        <dbReference type="ARBA" id="ARBA00047899"/>
    </source>
</evidence>
<comment type="catalytic activity">
    <reaction evidence="8">
        <text>L-seryl-[protein] + ATP = O-phospho-L-seryl-[protein] + ADP + H(+)</text>
        <dbReference type="Rhea" id="RHEA:17989"/>
        <dbReference type="Rhea" id="RHEA-COMP:9863"/>
        <dbReference type="Rhea" id="RHEA-COMP:11604"/>
        <dbReference type="ChEBI" id="CHEBI:15378"/>
        <dbReference type="ChEBI" id="CHEBI:29999"/>
        <dbReference type="ChEBI" id="CHEBI:30616"/>
        <dbReference type="ChEBI" id="CHEBI:83421"/>
        <dbReference type="ChEBI" id="CHEBI:456216"/>
        <dbReference type="EC" id="2.7.11.1"/>
    </reaction>
</comment>
<comment type="catalytic activity">
    <reaction evidence="7">
        <text>L-threonyl-[protein] + ATP = O-phospho-L-threonyl-[protein] + ADP + H(+)</text>
        <dbReference type="Rhea" id="RHEA:46608"/>
        <dbReference type="Rhea" id="RHEA-COMP:11060"/>
        <dbReference type="Rhea" id="RHEA-COMP:11605"/>
        <dbReference type="ChEBI" id="CHEBI:15378"/>
        <dbReference type="ChEBI" id="CHEBI:30013"/>
        <dbReference type="ChEBI" id="CHEBI:30616"/>
        <dbReference type="ChEBI" id="CHEBI:61977"/>
        <dbReference type="ChEBI" id="CHEBI:456216"/>
        <dbReference type="EC" id="2.7.11.1"/>
    </reaction>
</comment>
<dbReference type="Gene3D" id="1.10.510.10">
    <property type="entry name" value="Transferase(Phosphotransferase) domain 1"/>
    <property type="match status" value="1"/>
</dbReference>
<dbReference type="SUPFAM" id="SSF56112">
    <property type="entry name" value="Protein kinase-like (PK-like)"/>
    <property type="match status" value="1"/>
</dbReference>
<feature type="binding site" evidence="9">
    <location>
        <position position="85"/>
    </location>
    <ligand>
        <name>ATP</name>
        <dbReference type="ChEBI" id="CHEBI:30616"/>
    </ligand>
</feature>
<evidence type="ECO:0000259" key="11">
    <source>
        <dbReference type="PROSITE" id="PS50011"/>
    </source>
</evidence>
<keyword evidence="13" id="KW-1185">Reference proteome</keyword>
<evidence type="ECO:0000256" key="3">
    <source>
        <dbReference type="ARBA" id="ARBA00022679"/>
    </source>
</evidence>
<dbReference type="InterPro" id="IPR000719">
    <property type="entry name" value="Prot_kinase_dom"/>
</dbReference>
<evidence type="ECO:0000313" key="13">
    <source>
        <dbReference type="Proteomes" id="UP001295684"/>
    </source>
</evidence>
<dbReference type="EMBL" id="CAMPGE010026839">
    <property type="protein sequence ID" value="CAI2384504.1"/>
    <property type="molecule type" value="Genomic_DNA"/>
</dbReference>
<evidence type="ECO:0000256" key="10">
    <source>
        <dbReference type="SAM" id="MobiDB-lite"/>
    </source>
</evidence>
<dbReference type="GO" id="GO:0004674">
    <property type="term" value="F:protein serine/threonine kinase activity"/>
    <property type="evidence" value="ECO:0007669"/>
    <property type="project" value="UniProtKB-KW"/>
</dbReference>
<accession>A0AAD1Y4G8</accession>
<organism evidence="12 13">
    <name type="scientific">Euplotes crassus</name>
    <dbReference type="NCBI Taxonomy" id="5936"/>
    <lineage>
        <taxon>Eukaryota</taxon>
        <taxon>Sar</taxon>
        <taxon>Alveolata</taxon>
        <taxon>Ciliophora</taxon>
        <taxon>Intramacronucleata</taxon>
        <taxon>Spirotrichea</taxon>
        <taxon>Hypotrichia</taxon>
        <taxon>Euplotida</taxon>
        <taxon>Euplotidae</taxon>
        <taxon>Moneuplotes</taxon>
    </lineage>
</organism>
<reference evidence="12" key="1">
    <citation type="submission" date="2023-07" db="EMBL/GenBank/DDBJ databases">
        <authorList>
            <consortium name="AG Swart"/>
            <person name="Singh M."/>
            <person name="Singh A."/>
            <person name="Seah K."/>
            <person name="Emmerich C."/>
        </authorList>
    </citation>
    <scope>NUCLEOTIDE SEQUENCE</scope>
    <source>
        <strain evidence="12">DP1</strain>
    </source>
</reference>
<feature type="domain" description="Protein kinase" evidence="11">
    <location>
        <begin position="56"/>
        <end position="309"/>
    </location>
</feature>
<dbReference type="PANTHER" id="PTHR24346:SF82">
    <property type="entry name" value="KP78A-RELATED"/>
    <property type="match status" value="1"/>
</dbReference>
<dbReference type="SMART" id="SM00220">
    <property type="entry name" value="S_TKc"/>
    <property type="match status" value="1"/>
</dbReference>
<dbReference type="GO" id="GO:0005737">
    <property type="term" value="C:cytoplasm"/>
    <property type="evidence" value="ECO:0007669"/>
    <property type="project" value="TreeGrafter"/>
</dbReference>
<dbReference type="FunFam" id="3.30.200.20:FF:000003">
    <property type="entry name" value="Non-specific serine/threonine protein kinase"/>
    <property type="match status" value="1"/>
</dbReference>
<comment type="caution">
    <text evidence="12">The sequence shown here is derived from an EMBL/GenBank/DDBJ whole genome shotgun (WGS) entry which is preliminary data.</text>
</comment>
<dbReference type="GO" id="GO:0035556">
    <property type="term" value="P:intracellular signal transduction"/>
    <property type="evidence" value="ECO:0007669"/>
    <property type="project" value="TreeGrafter"/>
</dbReference>
<keyword evidence="5" id="KW-0418">Kinase</keyword>
<evidence type="ECO:0000256" key="6">
    <source>
        <dbReference type="ARBA" id="ARBA00022840"/>
    </source>
</evidence>
<dbReference type="FunFam" id="1.10.510.10:FF:000592">
    <property type="entry name" value="CAMK family protein kinase"/>
    <property type="match status" value="1"/>
</dbReference>
<sequence>MSNQDPHSSLPAYGSNLTDSSVFNSTASNPSYSRFRKEKGRNKNIQQSDPKNIGNYVISKVIGQGTFGKVWKGIHLLTGEKVAVKLFDKKQIKNKDDMKRIKREIKIQKKVKHPNIAQLYEMVETEEFIYLILEYCSGGELFDYIVAKKRLDEKEACKYFQELISGIEYLGKNNISHRDLKPENLLIDFNKSIKIIDFGLSNFYSDKNDKLQTACGSPCYAAPEMIAGKKYNGLMTDIWSAGVVLYTMICGYLPFENENTSLLYKSILRVQYSVPSWVSKLSKNLLNKILVSDPSVRATIDEIRDHPWCLQVRLPPPCNIFKRISKTILATMEELGFNKLFVENSIKDSKHNHTTTTYYILNKSMIIQKEKTKKLKKSFNNMSTGLDSPDKPSIANFHPKKKVRICSQSQPNRPRKTPKDPCTQQGPTPQYDNYITDTLSVHQYNLRAYNERTHSSNSPQKYRHQLENSKKFNGRDFSVTKEQPERATIHTNYQIGIKSGKGFKHKVKLDLQKFKKFRGNFGKLSLVKNKQVMAKKDRKKVREHGPGPEEFMNLSVYDDYQNPLNKSINVTQKYNNQSKAANSKSAFLTNKSDFNKTQNIFANGSNVGMTRTLESMSKPKSRQNLQKKISKIRVGHHKRQRTQGNFPMNENKVHYPIRDSYFKHKISRESSKASRSNSRVIKSKIGRKYNPGDVTSLIRTAMVPSYFISKLNSNF</sequence>
<dbReference type="PANTHER" id="PTHR24346">
    <property type="entry name" value="MAP/MICROTUBULE AFFINITY-REGULATING KINASE"/>
    <property type="match status" value="1"/>
</dbReference>
<feature type="region of interest" description="Disordered" evidence="10">
    <location>
        <begin position="380"/>
        <end position="433"/>
    </location>
</feature>
<dbReference type="EC" id="2.7.11.1" evidence="1"/>
<evidence type="ECO:0000256" key="9">
    <source>
        <dbReference type="PROSITE-ProRule" id="PRU10141"/>
    </source>
</evidence>
<dbReference type="Pfam" id="PF00069">
    <property type="entry name" value="Pkinase"/>
    <property type="match status" value="1"/>
</dbReference>
<name>A0AAD1Y4G8_EUPCR</name>
<evidence type="ECO:0000256" key="1">
    <source>
        <dbReference type="ARBA" id="ARBA00012513"/>
    </source>
</evidence>
<feature type="compositionally biased region" description="Polar residues" evidence="10">
    <location>
        <begin position="422"/>
        <end position="433"/>
    </location>
</feature>
<dbReference type="InterPro" id="IPR008271">
    <property type="entry name" value="Ser/Thr_kinase_AS"/>
</dbReference>
<feature type="region of interest" description="Disordered" evidence="10">
    <location>
        <begin position="28"/>
        <end position="49"/>
    </location>
</feature>
<evidence type="ECO:0000313" key="12">
    <source>
        <dbReference type="EMBL" id="CAI2384504.1"/>
    </source>
</evidence>
<evidence type="ECO:0000256" key="8">
    <source>
        <dbReference type="ARBA" id="ARBA00048679"/>
    </source>
</evidence>
<dbReference type="AlphaFoldDB" id="A0AAD1Y4G8"/>
<dbReference type="PROSITE" id="PS00108">
    <property type="entry name" value="PROTEIN_KINASE_ST"/>
    <property type="match status" value="1"/>
</dbReference>
<dbReference type="InterPro" id="IPR017441">
    <property type="entry name" value="Protein_kinase_ATP_BS"/>
</dbReference>
<evidence type="ECO:0000256" key="4">
    <source>
        <dbReference type="ARBA" id="ARBA00022741"/>
    </source>
</evidence>
<dbReference type="CDD" id="cd14003">
    <property type="entry name" value="STKc_AMPK-like"/>
    <property type="match status" value="1"/>
</dbReference>
<protein>
    <recommendedName>
        <fullName evidence="1">non-specific serine/threonine protein kinase</fullName>
        <ecNumber evidence="1">2.7.11.1</ecNumber>
    </recommendedName>
</protein>
<dbReference type="InterPro" id="IPR011009">
    <property type="entry name" value="Kinase-like_dom_sf"/>
</dbReference>
<keyword evidence="3" id="KW-0808">Transferase</keyword>
<dbReference type="PROSITE" id="PS00107">
    <property type="entry name" value="PROTEIN_KINASE_ATP"/>
    <property type="match status" value="1"/>
</dbReference>
<evidence type="ECO:0000256" key="5">
    <source>
        <dbReference type="ARBA" id="ARBA00022777"/>
    </source>
</evidence>
<keyword evidence="6 9" id="KW-0067">ATP-binding</keyword>
<dbReference type="Proteomes" id="UP001295684">
    <property type="component" value="Unassembled WGS sequence"/>
</dbReference>
<gene>
    <name evidence="12" type="ORF">ECRASSUSDP1_LOCUS26034</name>
</gene>
<keyword evidence="4 9" id="KW-0547">Nucleotide-binding</keyword>
<proteinExistence type="predicted"/>
<evidence type="ECO:0000256" key="2">
    <source>
        <dbReference type="ARBA" id="ARBA00022527"/>
    </source>
</evidence>